<evidence type="ECO:0000256" key="1">
    <source>
        <dbReference type="SAM" id="MobiDB-lite"/>
    </source>
</evidence>
<keyword evidence="2" id="KW-0472">Membrane</keyword>
<organism evidence="3 4">
    <name type="scientific">Didymella heteroderae</name>
    <dbReference type="NCBI Taxonomy" id="1769908"/>
    <lineage>
        <taxon>Eukaryota</taxon>
        <taxon>Fungi</taxon>
        <taxon>Dikarya</taxon>
        <taxon>Ascomycota</taxon>
        <taxon>Pezizomycotina</taxon>
        <taxon>Dothideomycetes</taxon>
        <taxon>Pleosporomycetidae</taxon>
        <taxon>Pleosporales</taxon>
        <taxon>Pleosporineae</taxon>
        <taxon>Didymellaceae</taxon>
        <taxon>Didymella</taxon>
    </lineage>
</organism>
<dbReference type="AlphaFoldDB" id="A0A9P4WU58"/>
<dbReference type="OrthoDB" id="3796998at2759"/>
<proteinExistence type="predicted"/>
<keyword evidence="4" id="KW-1185">Reference proteome</keyword>
<feature type="transmembrane region" description="Helical" evidence="2">
    <location>
        <begin position="20"/>
        <end position="50"/>
    </location>
</feature>
<dbReference type="EMBL" id="SWKV01000018">
    <property type="protein sequence ID" value="KAF3041964.1"/>
    <property type="molecule type" value="Genomic_DNA"/>
</dbReference>
<sequence>MPAIAHLAPRFLEGGSSGGISGTAIAVLVIVGIIPVIALIWVCVWLLFFYSNGRNCCCMRRKTAKSESTAAEEGLSSAEIRNEKGDYTMPQRPVSAWRTESGSSTERPRDSRGFLKKQHRPRESMQSQWSSNSTIPVVQEPKQMV</sequence>
<dbReference type="Proteomes" id="UP000758155">
    <property type="component" value="Unassembled WGS sequence"/>
</dbReference>
<name>A0A9P4WU58_9PLEO</name>
<reference evidence="3" key="1">
    <citation type="submission" date="2019-04" db="EMBL/GenBank/DDBJ databases">
        <title>Sequencing of skin fungus with MAO and IRED activity.</title>
        <authorList>
            <person name="Marsaioli A.J."/>
            <person name="Bonatto J.M.C."/>
            <person name="Reis Junior O."/>
        </authorList>
    </citation>
    <scope>NUCLEOTIDE SEQUENCE</scope>
    <source>
        <strain evidence="3">28M1</strain>
    </source>
</reference>
<comment type="caution">
    <text evidence="3">The sequence shown here is derived from an EMBL/GenBank/DDBJ whole genome shotgun (WGS) entry which is preliminary data.</text>
</comment>
<protein>
    <submittedName>
        <fullName evidence="3">Uncharacterized protein</fullName>
    </submittedName>
</protein>
<keyword evidence="2" id="KW-0812">Transmembrane</keyword>
<accession>A0A9P4WU58</accession>
<gene>
    <name evidence="3" type="ORF">E8E12_009138</name>
</gene>
<keyword evidence="2" id="KW-1133">Transmembrane helix</keyword>
<evidence type="ECO:0000256" key="2">
    <source>
        <dbReference type="SAM" id="Phobius"/>
    </source>
</evidence>
<evidence type="ECO:0000313" key="3">
    <source>
        <dbReference type="EMBL" id="KAF3041964.1"/>
    </source>
</evidence>
<evidence type="ECO:0000313" key="4">
    <source>
        <dbReference type="Proteomes" id="UP000758155"/>
    </source>
</evidence>
<feature type="compositionally biased region" description="Polar residues" evidence="1">
    <location>
        <begin position="124"/>
        <end position="136"/>
    </location>
</feature>
<feature type="region of interest" description="Disordered" evidence="1">
    <location>
        <begin position="63"/>
        <end position="145"/>
    </location>
</feature>